<dbReference type="AlphaFoldDB" id="A0A645HB96"/>
<evidence type="ECO:0000313" key="2">
    <source>
        <dbReference type="EMBL" id="MPN35786.1"/>
    </source>
</evidence>
<proteinExistence type="predicted"/>
<organism evidence="2">
    <name type="scientific">bioreactor metagenome</name>
    <dbReference type="NCBI Taxonomy" id="1076179"/>
    <lineage>
        <taxon>unclassified sequences</taxon>
        <taxon>metagenomes</taxon>
        <taxon>ecological metagenomes</taxon>
    </lineage>
</organism>
<gene>
    <name evidence="2" type="ORF">SDC9_183288</name>
</gene>
<keyword evidence="1" id="KW-0472">Membrane</keyword>
<reference evidence="2" key="1">
    <citation type="submission" date="2019-08" db="EMBL/GenBank/DDBJ databases">
        <authorList>
            <person name="Kucharzyk K."/>
            <person name="Murdoch R.W."/>
            <person name="Higgins S."/>
            <person name="Loffler F."/>
        </authorList>
    </citation>
    <scope>NUCLEOTIDE SEQUENCE</scope>
</reference>
<sequence>MNHILEIQCDLSVTSQMDEKTRIDYLEGILKVIRASEQDTFPNAVPINCAALVSTNKEKKIEQRFKLVLDYDSDKKKRILPVLLLCTIILLSFVASYRFVIQPRTYSTVKAGYEDTFTITPENSYLSINKDGTYSLYSDGKYRCDIQEIDKEPFSSLPIK</sequence>
<feature type="transmembrane region" description="Helical" evidence="1">
    <location>
        <begin position="79"/>
        <end position="100"/>
    </location>
</feature>
<name>A0A645HB96_9ZZZZ</name>
<comment type="caution">
    <text evidence="2">The sequence shown here is derived from an EMBL/GenBank/DDBJ whole genome shotgun (WGS) entry which is preliminary data.</text>
</comment>
<keyword evidence="1" id="KW-0812">Transmembrane</keyword>
<protein>
    <submittedName>
        <fullName evidence="2">Uncharacterized protein</fullName>
    </submittedName>
</protein>
<dbReference type="EMBL" id="VSSQ01089593">
    <property type="protein sequence ID" value="MPN35786.1"/>
    <property type="molecule type" value="Genomic_DNA"/>
</dbReference>
<accession>A0A645HB96</accession>
<keyword evidence="1" id="KW-1133">Transmembrane helix</keyword>
<evidence type="ECO:0000256" key="1">
    <source>
        <dbReference type="SAM" id="Phobius"/>
    </source>
</evidence>